<evidence type="ECO:0000313" key="1">
    <source>
        <dbReference type="EMBL" id="GBP67264.1"/>
    </source>
</evidence>
<reference evidence="1 2" key="1">
    <citation type="journal article" date="2019" name="Commun. Biol.">
        <title>The bagworm genome reveals a unique fibroin gene that provides high tensile strength.</title>
        <authorList>
            <person name="Kono N."/>
            <person name="Nakamura H."/>
            <person name="Ohtoshi R."/>
            <person name="Tomita M."/>
            <person name="Numata K."/>
            <person name="Arakawa K."/>
        </authorList>
    </citation>
    <scope>NUCLEOTIDE SEQUENCE [LARGE SCALE GENOMIC DNA]</scope>
</reference>
<dbReference type="EMBL" id="BGZK01000978">
    <property type="protein sequence ID" value="GBP67264.1"/>
    <property type="molecule type" value="Genomic_DNA"/>
</dbReference>
<evidence type="ECO:0000313" key="2">
    <source>
        <dbReference type="Proteomes" id="UP000299102"/>
    </source>
</evidence>
<gene>
    <name evidence="1" type="ORF">EVAR_47216_1</name>
</gene>
<dbReference type="Proteomes" id="UP000299102">
    <property type="component" value="Unassembled WGS sequence"/>
</dbReference>
<keyword evidence="2" id="KW-1185">Reference proteome</keyword>
<organism evidence="1 2">
    <name type="scientific">Eumeta variegata</name>
    <name type="common">Bagworm moth</name>
    <name type="synonym">Eumeta japonica</name>
    <dbReference type="NCBI Taxonomy" id="151549"/>
    <lineage>
        <taxon>Eukaryota</taxon>
        <taxon>Metazoa</taxon>
        <taxon>Ecdysozoa</taxon>
        <taxon>Arthropoda</taxon>
        <taxon>Hexapoda</taxon>
        <taxon>Insecta</taxon>
        <taxon>Pterygota</taxon>
        <taxon>Neoptera</taxon>
        <taxon>Endopterygota</taxon>
        <taxon>Lepidoptera</taxon>
        <taxon>Glossata</taxon>
        <taxon>Ditrysia</taxon>
        <taxon>Tineoidea</taxon>
        <taxon>Psychidae</taxon>
        <taxon>Oiketicinae</taxon>
        <taxon>Eumeta</taxon>
    </lineage>
</organism>
<protein>
    <submittedName>
        <fullName evidence="1">Uncharacterized protein</fullName>
    </submittedName>
</protein>
<sequence>MPRFWEEITSYDLRDTLVSEFCCDHISVRDETREVRPLNAITELSVATVRRRLSLNIRMKTSRSKSTPASVAPAQTSSSTFHYQIDRGGVVPRIDPLFASQRASVPLCASLRTTGFDL</sequence>
<dbReference type="AlphaFoldDB" id="A0A4C1XX85"/>
<accession>A0A4C1XX85</accession>
<name>A0A4C1XX85_EUMVA</name>
<proteinExistence type="predicted"/>
<comment type="caution">
    <text evidence="1">The sequence shown here is derived from an EMBL/GenBank/DDBJ whole genome shotgun (WGS) entry which is preliminary data.</text>
</comment>